<dbReference type="SUPFAM" id="SSF47413">
    <property type="entry name" value="lambda repressor-like DNA-binding domains"/>
    <property type="match status" value="1"/>
</dbReference>
<keyword evidence="2" id="KW-0238">DNA-binding</keyword>
<dbReference type="InterPro" id="IPR010982">
    <property type="entry name" value="Lambda_DNA-bd_dom_sf"/>
</dbReference>
<dbReference type="AlphaFoldDB" id="A0A5R9GBF7"/>
<dbReference type="CDD" id="cd06267">
    <property type="entry name" value="PBP1_LacI_sugar_binding-like"/>
    <property type="match status" value="1"/>
</dbReference>
<feature type="domain" description="HTH lacI-type" evidence="4">
    <location>
        <begin position="2"/>
        <end position="56"/>
    </location>
</feature>
<dbReference type="OrthoDB" id="9788209at2"/>
<evidence type="ECO:0000259" key="4">
    <source>
        <dbReference type="PROSITE" id="PS50932"/>
    </source>
</evidence>
<dbReference type="Pfam" id="PF13377">
    <property type="entry name" value="Peripla_BP_3"/>
    <property type="match status" value="1"/>
</dbReference>
<keyword evidence="6" id="KW-1185">Reference proteome</keyword>
<comment type="caution">
    <text evidence="5">The sequence shown here is derived from an EMBL/GenBank/DDBJ whole genome shotgun (WGS) entry which is preliminary data.</text>
</comment>
<protein>
    <submittedName>
        <fullName evidence="5">LacI family transcriptional regulator</fullName>
    </submittedName>
</protein>
<name>A0A5R9GBF7_9BACL</name>
<dbReference type="Proteomes" id="UP000309676">
    <property type="component" value="Unassembled WGS sequence"/>
</dbReference>
<dbReference type="PANTHER" id="PTHR30146:SF109">
    <property type="entry name" value="HTH-TYPE TRANSCRIPTIONAL REGULATOR GALS"/>
    <property type="match status" value="1"/>
</dbReference>
<proteinExistence type="predicted"/>
<dbReference type="GO" id="GO:0003700">
    <property type="term" value="F:DNA-binding transcription factor activity"/>
    <property type="evidence" value="ECO:0007669"/>
    <property type="project" value="TreeGrafter"/>
</dbReference>
<gene>
    <name evidence="5" type="ORF">FE782_18515</name>
</gene>
<dbReference type="CDD" id="cd01392">
    <property type="entry name" value="HTH_LacI"/>
    <property type="match status" value="1"/>
</dbReference>
<dbReference type="InterPro" id="IPR028082">
    <property type="entry name" value="Peripla_BP_I"/>
</dbReference>
<dbReference type="SUPFAM" id="SSF53822">
    <property type="entry name" value="Periplasmic binding protein-like I"/>
    <property type="match status" value="1"/>
</dbReference>
<evidence type="ECO:0000256" key="2">
    <source>
        <dbReference type="ARBA" id="ARBA00023125"/>
    </source>
</evidence>
<reference evidence="5 6" key="1">
    <citation type="submission" date="2019-05" db="EMBL/GenBank/DDBJ databases">
        <authorList>
            <person name="Narsing Rao M.P."/>
            <person name="Li W.J."/>
        </authorList>
    </citation>
    <scope>NUCLEOTIDE SEQUENCE [LARGE SCALE GENOMIC DNA]</scope>
    <source>
        <strain evidence="5 6">SYSU_K30003</strain>
    </source>
</reference>
<keyword evidence="1" id="KW-0805">Transcription regulation</keyword>
<dbReference type="SMART" id="SM00354">
    <property type="entry name" value="HTH_LACI"/>
    <property type="match status" value="1"/>
</dbReference>
<keyword evidence="3" id="KW-0804">Transcription</keyword>
<dbReference type="GO" id="GO:0000976">
    <property type="term" value="F:transcription cis-regulatory region binding"/>
    <property type="evidence" value="ECO:0007669"/>
    <property type="project" value="TreeGrafter"/>
</dbReference>
<dbReference type="Gene3D" id="3.40.50.2300">
    <property type="match status" value="2"/>
</dbReference>
<organism evidence="5 6">
    <name type="scientific">Paenibacillus antri</name>
    <dbReference type="NCBI Taxonomy" id="2582848"/>
    <lineage>
        <taxon>Bacteria</taxon>
        <taxon>Bacillati</taxon>
        <taxon>Bacillota</taxon>
        <taxon>Bacilli</taxon>
        <taxon>Bacillales</taxon>
        <taxon>Paenibacillaceae</taxon>
        <taxon>Paenibacillus</taxon>
    </lineage>
</organism>
<dbReference type="InterPro" id="IPR046335">
    <property type="entry name" value="LacI/GalR-like_sensor"/>
</dbReference>
<dbReference type="PROSITE" id="PS50932">
    <property type="entry name" value="HTH_LACI_2"/>
    <property type="match status" value="1"/>
</dbReference>
<dbReference type="RefSeq" id="WP_138195730.1">
    <property type="nucleotide sequence ID" value="NZ_VCIW01000013.1"/>
</dbReference>
<dbReference type="Gene3D" id="1.10.260.40">
    <property type="entry name" value="lambda repressor-like DNA-binding domains"/>
    <property type="match status" value="1"/>
</dbReference>
<dbReference type="PANTHER" id="PTHR30146">
    <property type="entry name" value="LACI-RELATED TRANSCRIPTIONAL REPRESSOR"/>
    <property type="match status" value="1"/>
</dbReference>
<dbReference type="EMBL" id="VCIW01000013">
    <property type="protein sequence ID" value="TLS50698.1"/>
    <property type="molecule type" value="Genomic_DNA"/>
</dbReference>
<sequence>MSKIDEVAKLARVSKGTVSNVFSQKRPTSKEVTERVLRASRELNYVPNQIARSLVTKRTMAIGLTIPHGRFFFSAFHTQFINSVVLEAARYGYRVLLDMIPAQDIATPFLASYPIDGAVVMDPREADDRIELMQREGIPFVTIGRVQATAPTPTVDNDNRKIVRDICDYLFALGHGRIAFLNAGVSTTVAADRRESFLEAMAGRGVRIEPWMMFHKPELSDERYSNYGYEETKRVIEDSGGRATALIADDDRTAFGCLHALKELGLDVPNDISVFVICGDDSMLTRSTPALTSMDLRPADLGARAVTTLLRMLGIVDGDVDERCIVDSGIVERSSCAAAPNQGRNRVER</sequence>
<dbReference type="Pfam" id="PF00356">
    <property type="entry name" value="LacI"/>
    <property type="match status" value="1"/>
</dbReference>
<evidence type="ECO:0000313" key="6">
    <source>
        <dbReference type="Proteomes" id="UP000309676"/>
    </source>
</evidence>
<evidence type="ECO:0000313" key="5">
    <source>
        <dbReference type="EMBL" id="TLS50698.1"/>
    </source>
</evidence>
<accession>A0A5R9GBF7</accession>
<dbReference type="InterPro" id="IPR000843">
    <property type="entry name" value="HTH_LacI"/>
</dbReference>
<evidence type="ECO:0000256" key="1">
    <source>
        <dbReference type="ARBA" id="ARBA00023015"/>
    </source>
</evidence>
<evidence type="ECO:0000256" key="3">
    <source>
        <dbReference type="ARBA" id="ARBA00023163"/>
    </source>
</evidence>